<organism evidence="5 6">
    <name type="scientific">Brachybacterium epidermidis</name>
    <dbReference type="NCBI Taxonomy" id="2781983"/>
    <lineage>
        <taxon>Bacteria</taxon>
        <taxon>Bacillati</taxon>
        <taxon>Actinomycetota</taxon>
        <taxon>Actinomycetes</taxon>
        <taxon>Micrococcales</taxon>
        <taxon>Dermabacteraceae</taxon>
        <taxon>Brachybacterium</taxon>
    </lineage>
</organism>
<dbReference type="InterPro" id="IPR050988">
    <property type="entry name" value="Mannitol_DH/Oxidoreductase"/>
</dbReference>
<dbReference type="RefSeq" id="WP_193865038.1">
    <property type="nucleotide sequence ID" value="NZ_JADEYR010000002.1"/>
</dbReference>
<evidence type="ECO:0000313" key="5">
    <source>
        <dbReference type="EMBL" id="MBE9403291.1"/>
    </source>
</evidence>
<keyword evidence="1" id="KW-0560">Oxidoreductase</keyword>
<dbReference type="PANTHER" id="PTHR43362:SF1">
    <property type="entry name" value="MANNITOL DEHYDROGENASE 2-RELATED"/>
    <property type="match status" value="1"/>
</dbReference>
<gene>
    <name evidence="5" type="ORF">IOE58_03485</name>
</gene>
<dbReference type="InterPro" id="IPR036291">
    <property type="entry name" value="NAD(P)-bd_dom_sf"/>
</dbReference>
<dbReference type="InterPro" id="IPR013131">
    <property type="entry name" value="Mannitol_DH_N"/>
</dbReference>
<dbReference type="Pfam" id="PF08125">
    <property type="entry name" value="Mannitol_dh_C"/>
    <property type="match status" value="1"/>
</dbReference>
<dbReference type="SUPFAM" id="SSF51735">
    <property type="entry name" value="NAD(P)-binding Rossmann-fold domains"/>
    <property type="match status" value="1"/>
</dbReference>
<dbReference type="Gene3D" id="3.40.50.720">
    <property type="entry name" value="NAD(P)-binding Rossmann-like Domain"/>
    <property type="match status" value="1"/>
</dbReference>
<reference evidence="5 6" key="1">
    <citation type="submission" date="2020-10" db="EMBL/GenBank/DDBJ databases">
        <title>Draft genome and description of Brachybacterium epidermidis sp nov.</title>
        <authorList>
            <person name="Boxberger M."/>
            <person name="La Scola B."/>
        </authorList>
    </citation>
    <scope>NUCLEOTIDE SEQUENCE [LARGE SCALE GENOMIC DNA]</scope>
    <source>
        <strain evidence="5 6">Marseille-Q2903</strain>
    </source>
</reference>
<dbReference type="InterPro" id="IPR000669">
    <property type="entry name" value="Mannitol_DH"/>
</dbReference>
<evidence type="ECO:0000256" key="1">
    <source>
        <dbReference type="ARBA" id="ARBA00023002"/>
    </source>
</evidence>
<dbReference type="Gene3D" id="1.10.1040.10">
    <property type="entry name" value="N-(1-d-carboxylethyl)-l-norvaline Dehydrogenase, domain 2"/>
    <property type="match status" value="1"/>
</dbReference>
<dbReference type="InterPro" id="IPR008927">
    <property type="entry name" value="6-PGluconate_DH-like_C_sf"/>
</dbReference>
<dbReference type="EMBL" id="JADEYR010000002">
    <property type="protein sequence ID" value="MBE9403291.1"/>
    <property type="molecule type" value="Genomic_DNA"/>
</dbReference>
<sequence>MTEPASTAPTGAAAPEAAGSAGAAAPEAFGRLVHLGIGNFARAHTLVATQQAGGWEVAVFTGRSPAMAEALNSQSGKYGLVVRGPERDEVEIIDVIDEAFAASDVEALDRLIADPFTAVVTLTITEKGYSAGNDPATSATARLAGALRARREAGITEPIALVSCDNLSGNGAVLKKAVLDAADEETRAWFDDHVDVISTMVDRITPSASEEEKDLVLRETGLADQVPVVTEPFTEWVVQDAFRGRRPEWEKAGAQLTDDVELHELRKLRLLNGSHSLMAYAGQLAGCERVDEAIAHREVRALVETLWSEARSTLPLPEDELDAYTTALEERFRNPRLADALIRIAADGSEKLQVRALPVIAERGGPDKAPGAVAAIAAWTLWVTERSRDGHEVADPRAEDIAQAAALEDDTARVTALVALLGVEGESADALVAKVAAEEKRLPRG</sequence>
<feature type="domain" description="Mannitol dehydrogenase C-terminal" evidence="4">
    <location>
        <begin position="259"/>
        <end position="437"/>
    </location>
</feature>
<keyword evidence="6" id="KW-1185">Reference proteome</keyword>
<dbReference type="PANTHER" id="PTHR43362">
    <property type="entry name" value="MANNITOL DEHYDROGENASE DSF1-RELATED"/>
    <property type="match status" value="1"/>
</dbReference>
<evidence type="ECO:0000259" key="3">
    <source>
        <dbReference type="Pfam" id="PF01232"/>
    </source>
</evidence>
<dbReference type="SUPFAM" id="SSF48179">
    <property type="entry name" value="6-phosphogluconate dehydrogenase C-terminal domain-like"/>
    <property type="match status" value="1"/>
</dbReference>
<comment type="caution">
    <text evidence="5">The sequence shown here is derived from an EMBL/GenBank/DDBJ whole genome shotgun (WGS) entry which is preliminary data.</text>
</comment>
<protein>
    <submittedName>
        <fullName evidence="5">Mannitol dehydrogenase family protein</fullName>
    </submittedName>
</protein>
<evidence type="ECO:0000313" key="6">
    <source>
        <dbReference type="Proteomes" id="UP000644727"/>
    </source>
</evidence>
<dbReference type="Pfam" id="PF01232">
    <property type="entry name" value="Mannitol_dh"/>
    <property type="match status" value="1"/>
</dbReference>
<feature type="domain" description="Mannitol dehydrogenase N-terminal" evidence="3">
    <location>
        <begin position="31"/>
        <end position="251"/>
    </location>
</feature>
<proteinExistence type="predicted"/>
<evidence type="ECO:0000256" key="2">
    <source>
        <dbReference type="ARBA" id="ARBA00048615"/>
    </source>
</evidence>
<name>A0ABR9VYP3_9MICO</name>
<dbReference type="InterPro" id="IPR013118">
    <property type="entry name" value="Mannitol_DH_C"/>
</dbReference>
<comment type="catalytic activity">
    <reaction evidence="2">
        <text>D-mannitol 1-phosphate + NAD(+) = beta-D-fructose 6-phosphate + NADH + H(+)</text>
        <dbReference type="Rhea" id="RHEA:19661"/>
        <dbReference type="ChEBI" id="CHEBI:15378"/>
        <dbReference type="ChEBI" id="CHEBI:57540"/>
        <dbReference type="ChEBI" id="CHEBI:57634"/>
        <dbReference type="ChEBI" id="CHEBI:57945"/>
        <dbReference type="ChEBI" id="CHEBI:61381"/>
        <dbReference type="EC" id="1.1.1.17"/>
    </reaction>
</comment>
<accession>A0ABR9VYP3</accession>
<evidence type="ECO:0000259" key="4">
    <source>
        <dbReference type="Pfam" id="PF08125"/>
    </source>
</evidence>
<dbReference type="PRINTS" id="PR00084">
    <property type="entry name" value="MTLDHDRGNASE"/>
</dbReference>
<dbReference type="InterPro" id="IPR013328">
    <property type="entry name" value="6PGD_dom2"/>
</dbReference>
<dbReference type="Proteomes" id="UP000644727">
    <property type="component" value="Unassembled WGS sequence"/>
</dbReference>